<keyword evidence="1" id="KW-0472">Membrane</keyword>
<proteinExistence type="predicted"/>
<evidence type="ECO:0000313" key="4">
    <source>
        <dbReference type="Proteomes" id="UP000008204"/>
    </source>
</evidence>
<feature type="domain" description="Nif11" evidence="2">
    <location>
        <begin position="1"/>
        <end position="48"/>
    </location>
</feature>
<reference evidence="4" key="1">
    <citation type="journal article" date="2011" name="MBio">
        <title>Novel metabolic attributes of the genus Cyanothece, comprising a group of unicellular nitrogen-fixing Cyanobacteria.</title>
        <authorList>
            <person name="Bandyopadhyay A."/>
            <person name="Elvitigala T."/>
            <person name="Welsh E."/>
            <person name="Stockel J."/>
            <person name="Liberton M."/>
            <person name="Min H."/>
            <person name="Sherman L.A."/>
            <person name="Pakrasi H.B."/>
        </authorList>
    </citation>
    <scope>NUCLEOTIDE SEQUENCE [LARGE SCALE GENOMIC DNA]</scope>
    <source>
        <strain evidence="4">PCC 8801</strain>
    </source>
</reference>
<organism evidence="3 4">
    <name type="scientific">Rippkaea orientalis (strain PCC 8801 / RF-1)</name>
    <name type="common">Cyanothece sp. (strain PCC 8801)</name>
    <dbReference type="NCBI Taxonomy" id="41431"/>
    <lineage>
        <taxon>Bacteria</taxon>
        <taxon>Bacillati</taxon>
        <taxon>Cyanobacteriota</taxon>
        <taxon>Cyanophyceae</taxon>
        <taxon>Oscillatoriophycideae</taxon>
        <taxon>Chroococcales</taxon>
        <taxon>Aphanothecaceae</taxon>
        <taxon>Rippkaea</taxon>
        <taxon>Rippkaea orientalis</taxon>
    </lineage>
</organism>
<evidence type="ECO:0000256" key="1">
    <source>
        <dbReference type="SAM" id="Phobius"/>
    </source>
</evidence>
<dbReference type="KEGG" id="cyp:PCC8801_2690"/>
<protein>
    <recommendedName>
        <fullName evidence="2">Nif11 domain-containing protein</fullName>
    </recommendedName>
</protein>
<dbReference type="InterPro" id="IPR012903">
    <property type="entry name" value="Nif11"/>
</dbReference>
<dbReference type="InterPro" id="IPR022516">
    <property type="entry name" value="CHP03798_Ocin"/>
</dbReference>
<keyword evidence="1" id="KW-0812">Transmembrane</keyword>
<dbReference type="RefSeq" id="WP_012595958.1">
    <property type="nucleotide sequence ID" value="NC_011726.1"/>
</dbReference>
<evidence type="ECO:0000259" key="2">
    <source>
        <dbReference type="Pfam" id="PF07862"/>
    </source>
</evidence>
<name>B7K5F8_RIPO1</name>
<keyword evidence="1" id="KW-1133">Transmembrane helix</keyword>
<dbReference type="Proteomes" id="UP000008204">
    <property type="component" value="Chromosome"/>
</dbReference>
<evidence type="ECO:0000313" key="3">
    <source>
        <dbReference type="EMBL" id="ACK66691.1"/>
    </source>
</evidence>
<feature type="transmembrane region" description="Helical" evidence="1">
    <location>
        <begin position="75"/>
        <end position="98"/>
    </location>
</feature>
<keyword evidence="4" id="KW-1185">Reference proteome</keyword>
<accession>B7K5F8</accession>
<gene>
    <name evidence="3" type="ordered locus">PCC8801_2690</name>
</gene>
<dbReference type="eggNOG" id="ENOG5033EST">
    <property type="taxonomic scope" value="Bacteria"/>
</dbReference>
<dbReference type="AlphaFoldDB" id="B7K5F8"/>
<dbReference type="Pfam" id="PF07862">
    <property type="entry name" value="Nif11"/>
    <property type="match status" value="1"/>
</dbReference>
<dbReference type="HOGENOM" id="CLU_2168352_0_0_3"/>
<dbReference type="OrthoDB" id="468284at2"/>
<dbReference type="NCBIfam" id="TIGR03798">
    <property type="entry name" value="leader_Nif11"/>
    <property type="match status" value="1"/>
</dbReference>
<dbReference type="STRING" id="41431.PCC8801_2690"/>
<dbReference type="EMBL" id="CP001287">
    <property type="protein sequence ID" value="ACK66691.1"/>
    <property type="molecule type" value="Genomic_DNA"/>
</dbReference>
<sequence length="102" mass="11944">MSFENVRAFYERLAQDVEFRSELQEVKTKEECSQFVQQAGYNFTEEEFETYTSRLLEASQKEGELQDLDERELEAVFGGVSHAFFPLIPILLYGVVFLKDQM</sequence>